<dbReference type="GO" id="GO:0030288">
    <property type="term" value="C:outer membrane-bounded periplasmic space"/>
    <property type="evidence" value="ECO:0007669"/>
    <property type="project" value="TreeGrafter"/>
</dbReference>
<evidence type="ECO:0000256" key="2">
    <source>
        <dbReference type="ARBA" id="ARBA00022670"/>
    </source>
</evidence>
<feature type="domain" description="PDZ" evidence="6">
    <location>
        <begin position="111"/>
        <end position="181"/>
    </location>
</feature>
<dbReference type="PANTHER" id="PTHR32060:SF30">
    <property type="entry name" value="CARBOXY-TERMINAL PROCESSING PROTEASE CTPA"/>
    <property type="match status" value="1"/>
</dbReference>
<dbReference type="Gene3D" id="3.90.226.10">
    <property type="entry name" value="2-enoyl-CoA Hydratase, Chain A, domain 1"/>
    <property type="match status" value="1"/>
</dbReference>
<dbReference type="GO" id="GO:0007165">
    <property type="term" value="P:signal transduction"/>
    <property type="evidence" value="ECO:0007669"/>
    <property type="project" value="TreeGrafter"/>
</dbReference>
<keyword evidence="2 5" id="KW-0645">Protease</keyword>
<dbReference type="Gene3D" id="3.30.750.44">
    <property type="match status" value="1"/>
</dbReference>
<dbReference type="GO" id="GO:0008236">
    <property type="term" value="F:serine-type peptidase activity"/>
    <property type="evidence" value="ECO:0007669"/>
    <property type="project" value="UniProtKB-KW"/>
</dbReference>
<evidence type="ECO:0000256" key="3">
    <source>
        <dbReference type="ARBA" id="ARBA00022801"/>
    </source>
</evidence>
<dbReference type="InterPro" id="IPR036034">
    <property type="entry name" value="PDZ_sf"/>
</dbReference>
<dbReference type="Proteomes" id="UP000318453">
    <property type="component" value="Chromosome"/>
</dbReference>
<dbReference type="SUPFAM" id="SSF50156">
    <property type="entry name" value="PDZ domain-like"/>
    <property type="match status" value="1"/>
</dbReference>
<evidence type="ECO:0000256" key="4">
    <source>
        <dbReference type="ARBA" id="ARBA00022825"/>
    </source>
</evidence>
<dbReference type="InterPro" id="IPR005151">
    <property type="entry name" value="Tail-specific_protease"/>
</dbReference>
<dbReference type="PANTHER" id="PTHR32060">
    <property type="entry name" value="TAIL-SPECIFIC PROTEASE"/>
    <property type="match status" value="1"/>
</dbReference>
<evidence type="ECO:0000313" key="8">
    <source>
        <dbReference type="Proteomes" id="UP000318453"/>
    </source>
</evidence>
<keyword evidence="4 5" id="KW-0720">Serine protease</keyword>
<evidence type="ECO:0000313" key="7">
    <source>
        <dbReference type="EMBL" id="QDZ41452.1"/>
    </source>
</evidence>
<dbReference type="PROSITE" id="PS50106">
    <property type="entry name" value="PDZ"/>
    <property type="match status" value="1"/>
</dbReference>
<keyword evidence="3 5" id="KW-0378">Hydrolase</keyword>
<dbReference type="Pfam" id="PF03572">
    <property type="entry name" value="Peptidase_S41"/>
    <property type="match status" value="1"/>
</dbReference>
<dbReference type="InterPro" id="IPR041489">
    <property type="entry name" value="PDZ_6"/>
</dbReference>
<dbReference type="FunFam" id="2.30.42.10:FF:000063">
    <property type="entry name" value="Peptidase, S41 family"/>
    <property type="match status" value="1"/>
</dbReference>
<dbReference type="SMART" id="SM00228">
    <property type="entry name" value="PDZ"/>
    <property type="match status" value="1"/>
</dbReference>
<keyword evidence="8" id="KW-1185">Reference proteome</keyword>
<dbReference type="RefSeq" id="WP_146297284.1">
    <property type="nucleotide sequence ID" value="NZ_CP042326.1"/>
</dbReference>
<dbReference type="SUPFAM" id="SSF52096">
    <property type="entry name" value="ClpP/crotonase"/>
    <property type="match status" value="1"/>
</dbReference>
<reference evidence="7" key="1">
    <citation type="submission" date="2019-08" db="EMBL/GenBank/DDBJ databases">
        <title>Carotenoids and Carotenoid Binding Proteins in the Halophilic Cyanobacterium Euhalothece sp. ZM00.</title>
        <authorList>
            <person name="Cho S.M."/>
            <person name="Song J.Y."/>
            <person name="Park Y.-I."/>
        </authorList>
    </citation>
    <scope>NUCLEOTIDE SEQUENCE [LARGE SCALE GENOMIC DNA]</scope>
    <source>
        <strain evidence="7">Z-M001</strain>
    </source>
</reference>
<gene>
    <name evidence="7" type="ORF">FRE64_04885</name>
</gene>
<dbReference type="NCBIfam" id="TIGR00225">
    <property type="entry name" value="prc"/>
    <property type="match status" value="1"/>
</dbReference>
<dbReference type="InterPro" id="IPR001478">
    <property type="entry name" value="PDZ"/>
</dbReference>
<dbReference type="InterPro" id="IPR029045">
    <property type="entry name" value="ClpP/crotonase-like_dom_sf"/>
</dbReference>
<dbReference type="CDD" id="cd07560">
    <property type="entry name" value="Peptidase_S41_CPP"/>
    <property type="match status" value="1"/>
</dbReference>
<comment type="similarity">
    <text evidence="1 5">Belongs to the peptidase S41A family.</text>
</comment>
<dbReference type="GO" id="GO:0006508">
    <property type="term" value="P:proteolysis"/>
    <property type="evidence" value="ECO:0007669"/>
    <property type="project" value="UniProtKB-KW"/>
</dbReference>
<dbReference type="Pfam" id="PF17820">
    <property type="entry name" value="PDZ_6"/>
    <property type="match status" value="1"/>
</dbReference>
<accession>A0A5B8NQB7</accession>
<dbReference type="SMART" id="SM00245">
    <property type="entry name" value="TSPc"/>
    <property type="match status" value="1"/>
</dbReference>
<dbReference type="Gene3D" id="2.30.42.10">
    <property type="match status" value="1"/>
</dbReference>
<dbReference type="AlphaFoldDB" id="A0A5B8NQB7"/>
<evidence type="ECO:0000259" key="6">
    <source>
        <dbReference type="PROSITE" id="PS50106"/>
    </source>
</evidence>
<dbReference type="KEGG" id="enn:FRE64_04885"/>
<organism evidence="7 8">
    <name type="scientific">Euhalothece natronophila Z-M001</name>
    <dbReference type="NCBI Taxonomy" id="522448"/>
    <lineage>
        <taxon>Bacteria</taxon>
        <taxon>Bacillati</taxon>
        <taxon>Cyanobacteriota</taxon>
        <taxon>Cyanophyceae</taxon>
        <taxon>Oscillatoriophycideae</taxon>
        <taxon>Chroococcales</taxon>
        <taxon>Halothecacae</taxon>
        <taxon>Halothece cluster</taxon>
        <taxon>Euhalothece</taxon>
    </lineage>
</organism>
<dbReference type="CDD" id="cd06782">
    <property type="entry name" value="cpPDZ_CPP-like"/>
    <property type="match status" value="1"/>
</dbReference>
<dbReference type="GO" id="GO:0004175">
    <property type="term" value="F:endopeptidase activity"/>
    <property type="evidence" value="ECO:0007669"/>
    <property type="project" value="TreeGrafter"/>
</dbReference>
<evidence type="ECO:0000256" key="5">
    <source>
        <dbReference type="RuleBase" id="RU004404"/>
    </source>
</evidence>
<dbReference type="OrthoDB" id="9812068at2"/>
<protein>
    <submittedName>
        <fullName evidence="7">PDZ domain-containing protein</fullName>
    </submittedName>
</protein>
<sequence length="434" mass="47771">MKQTPLHRLKQSLRCATLAGTLIGISWFIPNLTAPAAANLEESYKTLVDEVWQMVNNQYVDPEFNQDDWESTREELLERDYESREDAYRAIREALGKLDDADTRFLEPEQFESLQEQTSGELSGVGLQLAIDEESQTIKVVEPLENSPAKEAGVEPGDEILAIDGQPTSLLSLEQASELIRGDSGTDVDLKLSRAGEGTFNLTLTRTNIEIPRVTHELREIDQTRVGYIQIEEFSSHAADQMRNAILDLQDRDAEAFVLDLRNNPGGLLYGSIEMARMWLEQGEIVSVVDRTGGNRNFGADQTSLSDLPLAVLVNENSASASEILAGALQDNDRAVVVGDQTYGKGTVQAVNPLSDGSGIALTVARYYLPDGRDIDKKGIDPDIEVSLEDGDQMRLSANPELQGTEEDPQFTRALSILNQSLGKSSTEAHSFLE</sequence>
<evidence type="ECO:0000256" key="1">
    <source>
        <dbReference type="ARBA" id="ARBA00009179"/>
    </source>
</evidence>
<proteinExistence type="inferred from homology"/>
<dbReference type="EMBL" id="CP042326">
    <property type="protein sequence ID" value="QDZ41452.1"/>
    <property type="molecule type" value="Genomic_DNA"/>
</dbReference>
<dbReference type="InterPro" id="IPR004447">
    <property type="entry name" value="Peptidase_S41A"/>
</dbReference>
<name>A0A5B8NQB7_9CHRO</name>